<comment type="caution">
    <text evidence="1">The sequence shown here is derived from an EMBL/GenBank/DDBJ whole genome shotgun (WGS) entry which is preliminary data.</text>
</comment>
<protein>
    <submittedName>
        <fullName evidence="1">Uncharacterized protein</fullName>
    </submittedName>
</protein>
<name>A0AAN9KNU0_CANGL</name>
<evidence type="ECO:0000313" key="1">
    <source>
        <dbReference type="EMBL" id="KAK7321100.1"/>
    </source>
</evidence>
<gene>
    <name evidence="1" type="ORF">VNO77_31296</name>
</gene>
<dbReference type="Proteomes" id="UP001367508">
    <property type="component" value="Unassembled WGS sequence"/>
</dbReference>
<sequence length="314" mass="35264">MVSWRSFSSHQNLGSLGLLALKVVCHQRKRSIRKDLVSLIGAPVILIKEGEKELDTSISRSGAASVKHYSDDARRRFKRKRVDKCIPSISITSSSHSFVSLISYNSCEQALKPEIMRSNSLDQRYDQRNDVCAVALKPLGVSTRNLFLRTLISSQIHVSKISARTPLISQPANIVDLSRGRVPLSVSFSPWDTPVVRTWRHREVRDLFSYRCVRHSKKFLEATRWGGISWGINQRGRPKRCRTQPTLQVRISVSRVIAMISGAAGCSQPQGPGFESPRDPKPFFKDKFLSCAPHMLAPEPSHEPLSRLTSSPSH</sequence>
<reference evidence="1 2" key="1">
    <citation type="submission" date="2024-01" db="EMBL/GenBank/DDBJ databases">
        <title>The genomes of 5 underutilized Papilionoideae crops provide insights into root nodulation and disease resistanc.</title>
        <authorList>
            <person name="Jiang F."/>
        </authorList>
    </citation>
    <scope>NUCLEOTIDE SEQUENCE [LARGE SCALE GENOMIC DNA]</scope>
    <source>
        <strain evidence="1">LVBAO_FW01</strain>
        <tissue evidence="1">Leaves</tissue>
    </source>
</reference>
<accession>A0AAN9KNU0</accession>
<dbReference type="EMBL" id="JAYMYQ010000007">
    <property type="protein sequence ID" value="KAK7321100.1"/>
    <property type="molecule type" value="Genomic_DNA"/>
</dbReference>
<proteinExistence type="predicted"/>
<keyword evidence="2" id="KW-1185">Reference proteome</keyword>
<evidence type="ECO:0000313" key="2">
    <source>
        <dbReference type="Proteomes" id="UP001367508"/>
    </source>
</evidence>
<dbReference type="AlphaFoldDB" id="A0AAN9KNU0"/>
<organism evidence="1 2">
    <name type="scientific">Canavalia gladiata</name>
    <name type="common">Sword bean</name>
    <name type="synonym">Dolichos gladiatus</name>
    <dbReference type="NCBI Taxonomy" id="3824"/>
    <lineage>
        <taxon>Eukaryota</taxon>
        <taxon>Viridiplantae</taxon>
        <taxon>Streptophyta</taxon>
        <taxon>Embryophyta</taxon>
        <taxon>Tracheophyta</taxon>
        <taxon>Spermatophyta</taxon>
        <taxon>Magnoliopsida</taxon>
        <taxon>eudicotyledons</taxon>
        <taxon>Gunneridae</taxon>
        <taxon>Pentapetalae</taxon>
        <taxon>rosids</taxon>
        <taxon>fabids</taxon>
        <taxon>Fabales</taxon>
        <taxon>Fabaceae</taxon>
        <taxon>Papilionoideae</taxon>
        <taxon>50 kb inversion clade</taxon>
        <taxon>NPAAA clade</taxon>
        <taxon>indigoferoid/millettioid clade</taxon>
        <taxon>Phaseoleae</taxon>
        <taxon>Canavalia</taxon>
    </lineage>
</organism>